<evidence type="ECO:0000259" key="3">
    <source>
        <dbReference type="Pfam" id="PF00881"/>
    </source>
</evidence>
<dbReference type="KEGG" id="tee:Tel_07910"/>
<dbReference type="AlphaFoldDB" id="A0A0S2TD64"/>
<dbReference type="GO" id="GO:0016491">
    <property type="term" value="F:oxidoreductase activity"/>
    <property type="evidence" value="ECO:0007669"/>
    <property type="project" value="UniProtKB-KW"/>
</dbReference>
<dbReference type="EMBL" id="CP013099">
    <property type="protein sequence ID" value="ALP53086.1"/>
    <property type="molecule type" value="Genomic_DNA"/>
</dbReference>
<dbReference type="Pfam" id="PF00881">
    <property type="entry name" value="Nitroreductase"/>
    <property type="match status" value="1"/>
</dbReference>
<protein>
    <recommendedName>
        <fullName evidence="3">Nitroreductase domain-containing protein</fullName>
    </recommendedName>
</protein>
<dbReference type="Proteomes" id="UP000055136">
    <property type="component" value="Chromosome"/>
</dbReference>
<proteinExistence type="inferred from homology"/>
<gene>
    <name evidence="4" type="ORF">Tel_07910</name>
</gene>
<sequence length="199" mass="22271">MNVSDAIQRRRSVSLFDPAYKISDAEVRELVEAANLSPSAFNIQHWRFVWLRDPAVLGQASEAVWFQPQVTDAALVLLVCLDLKAWQKSPERYWANAPAEVAKHMIDNTLQTYADNPQLERDEAMRSASMAAMTLMLKAQDMGLESCAMACDEQRMADIVKLPEDHALCMVIAFGRALKPPYARPGLLSVEDVLVTDSF</sequence>
<keyword evidence="2" id="KW-0560">Oxidoreductase</keyword>
<evidence type="ECO:0000313" key="5">
    <source>
        <dbReference type="Proteomes" id="UP000055136"/>
    </source>
</evidence>
<reference evidence="4" key="1">
    <citation type="submission" date="2015-10" db="EMBL/GenBank/DDBJ databases">
        <title>Description of Candidatus Tenderia electrophaga gen. nov, sp. nov., an Uncultivated Electroautotroph from a Biocathode Enrichment.</title>
        <authorList>
            <person name="Eddie B.J."/>
            <person name="Malanoski A.P."/>
            <person name="Wang Z."/>
            <person name="Hall R.J."/>
            <person name="Oh S.D."/>
            <person name="Heiner C."/>
            <person name="Lin B."/>
            <person name="Strycharz-Glaven S.M."/>
        </authorList>
    </citation>
    <scope>NUCLEOTIDE SEQUENCE [LARGE SCALE GENOMIC DNA]</scope>
    <source>
        <strain evidence="4">NRL1</strain>
    </source>
</reference>
<dbReference type="STRING" id="1748243.Tel_07910"/>
<evidence type="ECO:0000256" key="2">
    <source>
        <dbReference type="ARBA" id="ARBA00023002"/>
    </source>
</evidence>
<dbReference type="PANTHER" id="PTHR43673:SF12">
    <property type="entry name" value="PROTEIN DRGA"/>
    <property type="match status" value="1"/>
</dbReference>
<dbReference type="InterPro" id="IPR000415">
    <property type="entry name" value="Nitroreductase-like"/>
</dbReference>
<accession>A0A0S2TD64</accession>
<organism evidence="4 5">
    <name type="scientific">Candidatus Tenderia electrophaga</name>
    <dbReference type="NCBI Taxonomy" id="1748243"/>
    <lineage>
        <taxon>Bacteria</taxon>
        <taxon>Pseudomonadati</taxon>
        <taxon>Pseudomonadota</taxon>
        <taxon>Gammaproteobacteria</taxon>
        <taxon>Candidatus Tenderiales</taxon>
        <taxon>Candidatus Tenderiaceae</taxon>
        <taxon>Candidatus Tenderia</taxon>
    </lineage>
</organism>
<dbReference type="Gene3D" id="3.40.109.10">
    <property type="entry name" value="NADH Oxidase"/>
    <property type="match status" value="1"/>
</dbReference>
<dbReference type="SUPFAM" id="SSF55469">
    <property type="entry name" value="FMN-dependent nitroreductase-like"/>
    <property type="match status" value="1"/>
</dbReference>
<feature type="domain" description="Nitroreductase" evidence="3">
    <location>
        <begin position="7"/>
        <end position="176"/>
    </location>
</feature>
<evidence type="ECO:0000313" key="4">
    <source>
        <dbReference type="EMBL" id="ALP53086.1"/>
    </source>
</evidence>
<dbReference type="InterPro" id="IPR029479">
    <property type="entry name" value="Nitroreductase"/>
</dbReference>
<keyword evidence="5" id="KW-1185">Reference proteome</keyword>
<name>A0A0S2TD64_9GAMM</name>
<dbReference type="PANTHER" id="PTHR43673">
    <property type="entry name" value="NAD(P)H NITROREDUCTASE YDGI-RELATED"/>
    <property type="match status" value="1"/>
</dbReference>
<comment type="similarity">
    <text evidence="1">Belongs to the nitroreductase family.</text>
</comment>
<evidence type="ECO:0000256" key="1">
    <source>
        <dbReference type="ARBA" id="ARBA00007118"/>
    </source>
</evidence>